<dbReference type="Gene3D" id="3.30.70.100">
    <property type="match status" value="1"/>
</dbReference>
<organism evidence="2 3">
    <name type="scientific">Streptomyces edwardsiae</name>
    <dbReference type="NCBI Taxonomy" id="3075527"/>
    <lineage>
        <taxon>Bacteria</taxon>
        <taxon>Bacillati</taxon>
        <taxon>Actinomycetota</taxon>
        <taxon>Actinomycetes</taxon>
        <taxon>Kitasatosporales</taxon>
        <taxon>Streptomycetaceae</taxon>
        <taxon>Streptomyces</taxon>
    </lineage>
</organism>
<evidence type="ECO:0000313" key="3">
    <source>
        <dbReference type="Proteomes" id="UP001183881"/>
    </source>
</evidence>
<dbReference type="RefSeq" id="WP_311644041.1">
    <property type="nucleotide sequence ID" value="NZ_JAVRFA010000012.1"/>
</dbReference>
<proteinExistence type="predicted"/>
<dbReference type="InterPro" id="IPR011008">
    <property type="entry name" value="Dimeric_a/b-barrel"/>
</dbReference>
<evidence type="ECO:0000313" key="2">
    <source>
        <dbReference type="EMBL" id="MDT0395718.1"/>
    </source>
</evidence>
<keyword evidence="3" id="KW-1185">Reference proteome</keyword>
<name>A0ABU2PVI9_9ACTN</name>
<sequence>MIANYGFSATLTARPGMGDRLVGLLLTGLNENNPGASDHCVVYLVSRSASDPDVVHITEGWTSEDDHHRIFAGEAAQTIVAQIGPLLGKKPEYTDYVPVRGKAAF</sequence>
<dbReference type="GO" id="GO:0004497">
    <property type="term" value="F:monooxygenase activity"/>
    <property type="evidence" value="ECO:0007669"/>
    <property type="project" value="UniProtKB-KW"/>
</dbReference>
<reference evidence="3" key="1">
    <citation type="submission" date="2023-07" db="EMBL/GenBank/DDBJ databases">
        <title>30 novel species of actinomycetes from the DSMZ collection.</title>
        <authorList>
            <person name="Nouioui I."/>
        </authorList>
    </citation>
    <scope>NUCLEOTIDE SEQUENCE [LARGE SCALE GENOMIC DNA]</scope>
    <source>
        <strain evidence="3">DSM 41636</strain>
    </source>
</reference>
<comment type="caution">
    <text evidence="2">The sequence shown here is derived from an EMBL/GenBank/DDBJ whole genome shotgun (WGS) entry which is preliminary data.</text>
</comment>
<dbReference type="Pfam" id="PF03992">
    <property type="entry name" value="ABM"/>
    <property type="match status" value="1"/>
</dbReference>
<dbReference type="InterPro" id="IPR007138">
    <property type="entry name" value="ABM_dom"/>
</dbReference>
<dbReference type="SUPFAM" id="SSF54909">
    <property type="entry name" value="Dimeric alpha+beta barrel"/>
    <property type="match status" value="1"/>
</dbReference>
<evidence type="ECO:0000259" key="1">
    <source>
        <dbReference type="Pfam" id="PF03992"/>
    </source>
</evidence>
<gene>
    <name evidence="2" type="ORF">RM705_13590</name>
</gene>
<feature type="domain" description="ABM" evidence="1">
    <location>
        <begin position="9"/>
        <end position="81"/>
    </location>
</feature>
<dbReference type="Proteomes" id="UP001183881">
    <property type="component" value="Unassembled WGS sequence"/>
</dbReference>
<dbReference type="EMBL" id="JAVRFA010000012">
    <property type="protein sequence ID" value="MDT0395718.1"/>
    <property type="molecule type" value="Genomic_DNA"/>
</dbReference>
<keyword evidence="2" id="KW-0503">Monooxygenase</keyword>
<accession>A0ABU2PVI9</accession>
<keyword evidence="2" id="KW-0560">Oxidoreductase</keyword>
<protein>
    <submittedName>
        <fullName evidence="2">Antibiotic biosynthesis monooxygenase</fullName>
    </submittedName>
</protein>